<name>A0ACB8U3S2_9APHY</name>
<evidence type="ECO:0000313" key="2">
    <source>
        <dbReference type="Proteomes" id="UP001055072"/>
    </source>
</evidence>
<keyword evidence="2" id="KW-1185">Reference proteome</keyword>
<reference evidence="1" key="1">
    <citation type="journal article" date="2021" name="Environ. Microbiol.">
        <title>Gene family expansions and transcriptome signatures uncover fungal adaptations to wood decay.</title>
        <authorList>
            <person name="Hage H."/>
            <person name="Miyauchi S."/>
            <person name="Viragh M."/>
            <person name="Drula E."/>
            <person name="Min B."/>
            <person name="Chaduli D."/>
            <person name="Navarro D."/>
            <person name="Favel A."/>
            <person name="Norest M."/>
            <person name="Lesage-Meessen L."/>
            <person name="Balint B."/>
            <person name="Merenyi Z."/>
            <person name="de Eugenio L."/>
            <person name="Morin E."/>
            <person name="Martinez A.T."/>
            <person name="Baldrian P."/>
            <person name="Stursova M."/>
            <person name="Martinez M.J."/>
            <person name="Novotny C."/>
            <person name="Magnuson J.K."/>
            <person name="Spatafora J.W."/>
            <person name="Maurice S."/>
            <person name="Pangilinan J."/>
            <person name="Andreopoulos W."/>
            <person name="LaButti K."/>
            <person name="Hundley H."/>
            <person name="Na H."/>
            <person name="Kuo A."/>
            <person name="Barry K."/>
            <person name="Lipzen A."/>
            <person name="Henrissat B."/>
            <person name="Riley R."/>
            <person name="Ahrendt S."/>
            <person name="Nagy L.G."/>
            <person name="Grigoriev I.V."/>
            <person name="Martin F."/>
            <person name="Rosso M.N."/>
        </authorList>
    </citation>
    <scope>NUCLEOTIDE SEQUENCE</scope>
    <source>
        <strain evidence="1">CBS 384.51</strain>
    </source>
</reference>
<accession>A0ACB8U3S2</accession>
<proteinExistence type="predicted"/>
<organism evidence="1 2">
    <name type="scientific">Irpex rosettiformis</name>
    <dbReference type="NCBI Taxonomy" id="378272"/>
    <lineage>
        <taxon>Eukaryota</taxon>
        <taxon>Fungi</taxon>
        <taxon>Dikarya</taxon>
        <taxon>Basidiomycota</taxon>
        <taxon>Agaricomycotina</taxon>
        <taxon>Agaricomycetes</taxon>
        <taxon>Polyporales</taxon>
        <taxon>Irpicaceae</taxon>
        <taxon>Irpex</taxon>
    </lineage>
</organism>
<sequence>MPTFDLEKFIGPAFIVICISFILYGLGLAQVYFYFRTYHDHPAIKLLVILVCILETLHVAFCIHMVYTYLIIDFADPGSVLNIIWSTGASIFLEIIISGLVQSYYIYRIRCLCKSGYVFVYLISVVCARIAFGFRATAYGYPVTTWEAMSALRSYKICVNVSLVFNVVADSSITFVLIFYLHQSHVSARVRSTRNILYKLMYYSLSAGVLTTLTSVIALILFHVSKTTIAFIGVLEVMTKVYANSMLAMLNIRQGLKLEREIAVNNGLSLRLTDVSKQVIVQPDVRMLFTPSSNTSIY</sequence>
<comment type="caution">
    <text evidence="1">The sequence shown here is derived from an EMBL/GenBank/DDBJ whole genome shotgun (WGS) entry which is preliminary data.</text>
</comment>
<gene>
    <name evidence="1" type="ORF">BDY19DRAFT_151172</name>
</gene>
<dbReference type="Proteomes" id="UP001055072">
    <property type="component" value="Unassembled WGS sequence"/>
</dbReference>
<dbReference type="EMBL" id="MU274912">
    <property type="protein sequence ID" value="KAI0088841.1"/>
    <property type="molecule type" value="Genomic_DNA"/>
</dbReference>
<protein>
    <submittedName>
        <fullName evidence="1">Uncharacterized protein</fullName>
    </submittedName>
</protein>
<evidence type="ECO:0000313" key="1">
    <source>
        <dbReference type="EMBL" id="KAI0088841.1"/>
    </source>
</evidence>